<dbReference type="Pfam" id="PF01389">
    <property type="entry name" value="OmpA_membrane"/>
    <property type="match status" value="1"/>
</dbReference>
<dbReference type="SUPFAM" id="SSF56925">
    <property type="entry name" value="OMPA-like"/>
    <property type="match status" value="1"/>
</dbReference>
<keyword evidence="2" id="KW-0812">Transmembrane</keyword>
<keyword evidence="3" id="KW-0732">Signal</keyword>
<accession>A0ABY9TXB6</accession>
<evidence type="ECO:0000256" key="3">
    <source>
        <dbReference type="SAM" id="SignalP"/>
    </source>
</evidence>
<keyword evidence="2" id="KW-0626">Porin</keyword>
<feature type="domain" description="Outer membrane protein OmpA-like transmembrane" evidence="4">
    <location>
        <begin position="30"/>
        <end position="161"/>
    </location>
</feature>
<evidence type="ECO:0000313" key="6">
    <source>
        <dbReference type="Proteomes" id="UP001258994"/>
    </source>
</evidence>
<evidence type="ECO:0000259" key="4">
    <source>
        <dbReference type="Pfam" id="PF01389"/>
    </source>
</evidence>
<dbReference type="Gene3D" id="2.40.160.20">
    <property type="match status" value="1"/>
</dbReference>
<keyword evidence="6" id="KW-1185">Reference proteome</keyword>
<organism evidence="5 6">
    <name type="scientific">Thalassotalea psychrophila</name>
    <dbReference type="NCBI Taxonomy" id="3065647"/>
    <lineage>
        <taxon>Bacteria</taxon>
        <taxon>Pseudomonadati</taxon>
        <taxon>Pseudomonadota</taxon>
        <taxon>Gammaproteobacteria</taxon>
        <taxon>Alteromonadales</taxon>
        <taxon>Colwelliaceae</taxon>
        <taxon>Thalassotalea</taxon>
    </lineage>
</organism>
<feature type="chain" id="PRO_5046016454" evidence="3">
    <location>
        <begin position="29"/>
        <end position="180"/>
    </location>
</feature>
<comment type="similarity">
    <text evidence="1">Belongs to the outer membrane OOP (TC 1.B.6) superfamily. OmpA family.</text>
</comment>
<protein>
    <submittedName>
        <fullName evidence="5">Outer membrane beta-barrel protein</fullName>
    </submittedName>
</protein>
<evidence type="ECO:0000313" key="5">
    <source>
        <dbReference type="EMBL" id="WNC73411.1"/>
    </source>
</evidence>
<sequence length="180" mass="19240">MLKNLIKKNLIAPITALSLLTLSAPSLANIYIGAGAYKSETEGVPANDDEEVSAFFLGYNIVDSNIFMFSVEGGYYDLGSFKGTANGDDYKSEAEAYTIAGVAYLPVGPFIELYGKVGIAMVEGETVINGDKYSDDGEEAFGGLGMSIDILDTVDIYAEYLVFDNEIESEMAGVGVRLAF</sequence>
<dbReference type="RefSeq" id="WP_348392523.1">
    <property type="nucleotide sequence ID" value="NZ_CP134145.1"/>
</dbReference>
<name>A0ABY9TXB6_9GAMM</name>
<dbReference type="EMBL" id="CP134145">
    <property type="protein sequence ID" value="WNC73411.1"/>
    <property type="molecule type" value="Genomic_DNA"/>
</dbReference>
<proteinExistence type="inferred from homology"/>
<evidence type="ECO:0000256" key="2">
    <source>
        <dbReference type="ARBA" id="ARBA00023114"/>
    </source>
</evidence>
<gene>
    <name evidence="5" type="ORF">RGQ13_05300</name>
</gene>
<evidence type="ECO:0000256" key="1">
    <source>
        <dbReference type="ARBA" id="ARBA00005710"/>
    </source>
</evidence>
<dbReference type="Proteomes" id="UP001258994">
    <property type="component" value="Chromosome"/>
</dbReference>
<dbReference type="InterPro" id="IPR000498">
    <property type="entry name" value="OmpA-like_TM_dom"/>
</dbReference>
<feature type="signal peptide" evidence="3">
    <location>
        <begin position="1"/>
        <end position="28"/>
    </location>
</feature>
<keyword evidence="2" id="KW-0406">Ion transport</keyword>
<reference evidence="6" key="1">
    <citation type="submission" date="2023-09" db="EMBL/GenBank/DDBJ databases">
        <authorList>
            <person name="Li S."/>
            <person name="Li X."/>
            <person name="Zhang C."/>
            <person name="Zhao Z."/>
        </authorList>
    </citation>
    <scope>NUCLEOTIDE SEQUENCE [LARGE SCALE GENOMIC DNA]</scope>
    <source>
        <strain evidence="6">SQ149</strain>
    </source>
</reference>
<keyword evidence="2" id="KW-0813">Transport</keyword>
<dbReference type="InterPro" id="IPR011250">
    <property type="entry name" value="OMP/PagP_B-barrel"/>
</dbReference>